<proteinExistence type="predicted"/>
<evidence type="ECO:0000256" key="1">
    <source>
        <dbReference type="SAM" id="MobiDB-lite"/>
    </source>
</evidence>
<feature type="region of interest" description="Disordered" evidence="1">
    <location>
        <begin position="1"/>
        <end position="91"/>
    </location>
</feature>
<evidence type="ECO:0000313" key="2">
    <source>
        <dbReference type="EMBL" id="CAP56744.1"/>
    </source>
</evidence>
<organism evidence="2 3">
    <name type="scientific">Gluconacetobacter diazotrophicus (strain ATCC 49037 / DSM 5601 / CCUG 37298 / CIP 103539 / LMG 7603 / PAl5)</name>
    <dbReference type="NCBI Taxonomy" id="272568"/>
    <lineage>
        <taxon>Bacteria</taxon>
        <taxon>Pseudomonadati</taxon>
        <taxon>Pseudomonadota</taxon>
        <taxon>Alphaproteobacteria</taxon>
        <taxon>Acetobacterales</taxon>
        <taxon>Acetobacteraceae</taxon>
        <taxon>Gluconacetobacter</taxon>
    </lineage>
</organism>
<reference evidence="2 3" key="1">
    <citation type="journal article" date="2009" name="BMC Genomics">
        <title>Complete genome sequence of the sugarcane nitrogen-fixing endophyte Gluconacetobacter diazotrophicus Pal5.</title>
        <authorList>
            <person name="Bertalan M."/>
            <person name="Albano R."/>
            <person name="Padua V."/>
            <person name="Rouws L."/>
            <person name="Rojas C."/>
            <person name="Hemerly A."/>
            <person name="Teixeira K."/>
            <person name="Schwab S."/>
            <person name="Araujo J."/>
            <person name="Oliveira A."/>
            <person name="Franca L."/>
            <person name="Magalhaes V."/>
            <person name="Alqueres S."/>
            <person name="Cardoso A."/>
            <person name="Almeida W."/>
            <person name="Loureiro M.M."/>
            <person name="Nogueira E."/>
            <person name="Cidade D."/>
            <person name="Oliveira D."/>
            <person name="Simao T."/>
            <person name="Macedo J."/>
            <person name="Valadao A."/>
            <person name="Dreschsel M."/>
            <person name="Freitas F."/>
            <person name="Vidal M."/>
            <person name="Guedes H."/>
            <person name="Rodrigues E."/>
            <person name="Meneses C."/>
            <person name="Brioso P."/>
            <person name="Pozzer L."/>
            <person name="Figueiredo D."/>
            <person name="Montano H."/>
            <person name="Junior J."/>
            <person name="Filho G."/>
            <person name="Flores V."/>
            <person name="Ferreira B."/>
            <person name="Branco A."/>
            <person name="Gonzalez P."/>
            <person name="Guillobel H."/>
            <person name="Lemos M."/>
            <person name="Seibel L."/>
            <person name="Macedo J."/>
            <person name="Alves-Ferreira M."/>
            <person name="Sachetto-Martins G."/>
            <person name="Coelho A."/>
            <person name="Santos E."/>
            <person name="Amaral G."/>
            <person name="Neves A."/>
            <person name="Pacheco A.B."/>
            <person name="Carvalho D."/>
            <person name="Lery L."/>
            <person name="Bisch P."/>
            <person name="Rossle S.C."/>
            <person name="Urmenyi T."/>
            <person name="Kruger W.V."/>
            <person name="Martins O."/>
            <person name="Baldani J.I."/>
            <person name="Ferreira P.C."/>
        </authorList>
    </citation>
    <scope>NUCLEOTIDE SEQUENCE [LARGE SCALE GENOMIC DNA]</scope>
    <source>
        <strain evidence="3">ATCC 49037 / DSM 5601 / CCUG 37298 / CIP 103539 / LMG 7603 / PAl5</strain>
    </source>
</reference>
<dbReference type="AlphaFoldDB" id="A9HQH5"/>
<name>A9HQH5_GLUDA</name>
<dbReference type="KEGG" id="gdi:GDI2801"/>
<keyword evidence="3" id="KW-1185">Reference proteome</keyword>
<dbReference type="Proteomes" id="UP000001176">
    <property type="component" value="Chromosome"/>
</dbReference>
<feature type="compositionally biased region" description="Polar residues" evidence="1">
    <location>
        <begin position="54"/>
        <end position="84"/>
    </location>
</feature>
<protein>
    <submittedName>
        <fullName evidence="2">Uncharacterized protein</fullName>
    </submittedName>
</protein>
<sequence length="163" mass="16946">MNQVPGASGCRSTTITRRSGPAALSSTRWMPSGPSCRARACGARRDRMSPPSPRTATSGAMSGSQNAGTSQAGRSGSTGKTQPPATGEGAPCFRVNLSHRHGCCMIAPVGRVVPQPFLGETGRVEPGVGATKGCGIPRPDCRHAPLPRYVMDSTQYPVRNRNG</sequence>
<gene>
    <name evidence="2" type="ordered locus">GDI2801</name>
</gene>
<evidence type="ECO:0000313" key="3">
    <source>
        <dbReference type="Proteomes" id="UP000001176"/>
    </source>
</evidence>
<feature type="compositionally biased region" description="Polar residues" evidence="1">
    <location>
        <begin position="1"/>
        <end position="17"/>
    </location>
</feature>
<accession>A9HQH5</accession>
<dbReference type="EMBL" id="AM889285">
    <property type="protein sequence ID" value="CAP56744.1"/>
    <property type="molecule type" value="Genomic_DNA"/>
</dbReference>